<evidence type="ECO:0000313" key="6">
    <source>
        <dbReference type="Proteomes" id="UP001634394"/>
    </source>
</evidence>
<dbReference type="GO" id="GO:0008270">
    <property type="term" value="F:zinc ion binding"/>
    <property type="evidence" value="ECO:0007669"/>
    <property type="project" value="UniProtKB-KW"/>
</dbReference>
<keyword evidence="6" id="KW-1185">Reference proteome</keyword>
<dbReference type="Gene3D" id="3.30.40.10">
    <property type="entry name" value="Zinc/RING finger domain, C3HC4 (zinc finger)"/>
    <property type="match status" value="1"/>
</dbReference>
<dbReference type="InterPro" id="IPR011011">
    <property type="entry name" value="Znf_FYVE_PHD"/>
</dbReference>
<proteinExistence type="predicted"/>
<evidence type="ECO:0000256" key="3">
    <source>
        <dbReference type="ARBA" id="ARBA00022833"/>
    </source>
</evidence>
<dbReference type="SUPFAM" id="SSF57903">
    <property type="entry name" value="FYVE/PHD zinc finger"/>
    <property type="match status" value="1"/>
</dbReference>
<name>A0ABD3TLI0_SINWO</name>
<comment type="caution">
    <text evidence="5">The sequence shown here is derived from an EMBL/GenBank/DDBJ whole genome shotgun (WGS) entry which is preliminary data.</text>
</comment>
<dbReference type="InterPro" id="IPR013083">
    <property type="entry name" value="Znf_RING/FYVE/PHD"/>
</dbReference>
<dbReference type="InterPro" id="IPR019787">
    <property type="entry name" value="Znf_PHD-finger"/>
</dbReference>
<keyword evidence="3" id="KW-0862">Zinc</keyword>
<sequence>EESGDENNKVEAKVQCGKCSQWYHQYCIGIYGHKEGNLDKDDTEFICSLCLNNEE</sequence>
<evidence type="ECO:0000313" key="5">
    <source>
        <dbReference type="EMBL" id="KAL3837570.1"/>
    </source>
</evidence>
<gene>
    <name evidence="5" type="ORF">ACJMK2_022918</name>
</gene>
<organism evidence="5 6">
    <name type="scientific">Sinanodonta woodiana</name>
    <name type="common">Chinese pond mussel</name>
    <name type="synonym">Anodonta woodiana</name>
    <dbReference type="NCBI Taxonomy" id="1069815"/>
    <lineage>
        <taxon>Eukaryota</taxon>
        <taxon>Metazoa</taxon>
        <taxon>Spiralia</taxon>
        <taxon>Lophotrochozoa</taxon>
        <taxon>Mollusca</taxon>
        <taxon>Bivalvia</taxon>
        <taxon>Autobranchia</taxon>
        <taxon>Heteroconchia</taxon>
        <taxon>Palaeoheterodonta</taxon>
        <taxon>Unionida</taxon>
        <taxon>Unionoidea</taxon>
        <taxon>Unionidae</taxon>
        <taxon>Unioninae</taxon>
        <taxon>Sinanodonta</taxon>
    </lineage>
</organism>
<evidence type="ECO:0000256" key="2">
    <source>
        <dbReference type="ARBA" id="ARBA00022771"/>
    </source>
</evidence>
<dbReference type="Pfam" id="PF00628">
    <property type="entry name" value="PHD"/>
    <property type="match status" value="1"/>
</dbReference>
<keyword evidence="2" id="KW-0863">Zinc-finger</keyword>
<dbReference type="AlphaFoldDB" id="A0ABD3TLI0"/>
<protein>
    <recommendedName>
        <fullName evidence="4">Zinc finger PHD-type domain-containing protein</fullName>
    </recommendedName>
</protein>
<dbReference type="Proteomes" id="UP001634394">
    <property type="component" value="Unassembled WGS sequence"/>
</dbReference>
<keyword evidence="1" id="KW-0479">Metal-binding</keyword>
<feature type="non-terminal residue" evidence="5">
    <location>
        <position position="1"/>
    </location>
</feature>
<evidence type="ECO:0000256" key="1">
    <source>
        <dbReference type="ARBA" id="ARBA00022723"/>
    </source>
</evidence>
<reference evidence="5 6" key="1">
    <citation type="submission" date="2024-11" db="EMBL/GenBank/DDBJ databases">
        <title>Chromosome-level genome assembly of the freshwater bivalve Anodonta woodiana.</title>
        <authorList>
            <person name="Chen X."/>
        </authorList>
    </citation>
    <scope>NUCLEOTIDE SEQUENCE [LARGE SCALE GENOMIC DNA]</scope>
    <source>
        <strain evidence="5">MN2024</strain>
        <tissue evidence="5">Gills</tissue>
    </source>
</reference>
<dbReference type="InterPro" id="IPR001965">
    <property type="entry name" value="Znf_PHD"/>
</dbReference>
<evidence type="ECO:0000259" key="4">
    <source>
        <dbReference type="SMART" id="SM00249"/>
    </source>
</evidence>
<accession>A0ABD3TLI0</accession>
<feature type="domain" description="Zinc finger PHD-type" evidence="4">
    <location>
        <begin position="8"/>
        <end position="51"/>
    </location>
</feature>
<dbReference type="EMBL" id="JBJQND010000018">
    <property type="protein sequence ID" value="KAL3837570.1"/>
    <property type="molecule type" value="Genomic_DNA"/>
</dbReference>
<dbReference type="SMART" id="SM00249">
    <property type="entry name" value="PHD"/>
    <property type="match status" value="1"/>
</dbReference>